<dbReference type="GO" id="GO:0008270">
    <property type="term" value="F:zinc ion binding"/>
    <property type="evidence" value="ECO:0007669"/>
    <property type="project" value="UniProtKB-UniRule"/>
</dbReference>
<dbReference type="GO" id="GO:0005737">
    <property type="term" value="C:cytoplasm"/>
    <property type="evidence" value="ECO:0007669"/>
    <property type="project" value="TreeGrafter"/>
</dbReference>
<dbReference type="SUPFAM" id="SSF51069">
    <property type="entry name" value="Carbonic anhydrase"/>
    <property type="match status" value="1"/>
</dbReference>
<protein>
    <recommendedName>
        <fullName evidence="3 8">Carbonic anhydrase</fullName>
        <ecNumber evidence="3 8">4.2.1.1</ecNumber>
    </recommendedName>
</protein>
<comment type="function">
    <text evidence="8">Reversible hydration of carbon dioxide.</text>
</comment>
<evidence type="ECO:0000256" key="7">
    <source>
        <dbReference type="ARBA" id="ARBA00048348"/>
    </source>
</evidence>
<dbReference type="SMART" id="SM01057">
    <property type="entry name" value="Carb_anhydrase"/>
    <property type="match status" value="1"/>
</dbReference>
<dbReference type="Proteomes" id="UP000887565">
    <property type="component" value="Unplaced"/>
</dbReference>
<dbReference type="PANTHER" id="PTHR18952">
    <property type="entry name" value="CARBONIC ANHYDRASE"/>
    <property type="match status" value="1"/>
</dbReference>
<comment type="catalytic activity">
    <reaction evidence="7 8">
        <text>hydrogencarbonate + H(+) = CO2 + H2O</text>
        <dbReference type="Rhea" id="RHEA:10748"/>
        <dbReference type="ChEBI" id="CHEBI:15377"/>
        <dbReference type="ChEBI" id="CHEBI:15378"/>
        <dbReference type="ChEBI" id="CHEBI:16526"/>
        <dbReference type="ChEBI" id="CHEBI:17544"/>
        <dbReference type="EC" id="4.2.1.1"/>
    </reaction>
</comment>
<keyword evidence="10" id="KW-1185">Reference proteome</keyword>
<dbReference type="AlphaFoldDB" id="A0A915JEP1"/>
<dbReference type="PROSITE" id="PS51144">
    <property type="entry name" value="ALPHA_CA_2"/>
    <property type="match status" value="1"/>
</dbReference>
<dbReference type="EC" id="4.2.1.1" evidence="3 8"/>
<keyword evidence="5 8" id="KW-0862">Zinc</keyword>
<keyword evidence="6 8" id="KW-0456">Lyase</keyword>
<evidence type="ECO:0000256" key="2">
    <source>
        <dbReference type="ARBA" id="ARBA00010718"/>
    </source>
</evidence>
<dbReference type="InterPro" id="IPR018338">
    <property type="entry name" value="Carbonic_anhydrase_a-class_CS"/>
</dbReference>
<evidence type="ECO:0000256" key="4">
    <source>
        <dbReference type="ARBA" id="ARBA00022723"/>
    </source>
</evidence>
<proteinExistence type="inferred from homology"/>
<evidence type="ECO:0000256" key="6">
    <source>
        <dbReference type="ARBA" id="ARBA00023239"/>
    </source>
</evidence>
<dbReference type="InterPro" id="IPR036398">
    <property type="entry name" value="CA_dom_sf"/>
</dbReference>
<sequence>MEKLTKDSPANWCKHYPVANGQRQSPVDLKKSDVLFDPKLKGTNFEFHYLPQDCHELLNKGHTWSIKAFLLYVTVSTSLDLNASHLPWEYKLVDIHCHWGRDSKYGSEHTVNGRAYSAEIHIVHMNKKYSSFEEALRYGDGLAVLGIFLEILLETSRSESDHGNKALDTLVNSIKSIQYKNDKVLLPKGLDVKGLIADDLNFWTYDGSLTTPPCCECVIWTVFRTPIQISKAQIQVFRHLCQVCKNESQNLCCLGSENGNKIVNNYRPTQPIHGRRIRSSFE</sequence>
<evidence type="ECO:0000259" key="9">
    <source>
        <dbReference type="PROSITE" id="PS51144"/>
    </source>
</evidence>
<dbReference type="CDD" id="cd00326">
    <property type="entry name" value="alpha_CA"/>
    <property type="match status" value="1"/>
</dbReference>
<name>A0A915JEP1_ROMCU</name>
<dbReference type="InterPro" id="IPR023561">
    <property type="entry name" value="Carbonic_anhydrase_a-class"/>
</dbReference>
<dbReference type="WBParaSite" id="nRc.2.0.1.t24990-RA">
    <property type="protein sequence ID" value="nRc.2.0.1.t24990-RA"/>
    <property type="gene ID" value="nRc.2.0.1.g24990"/>
</dbReference>
<evidence type="ECO:0000313" key="11">
    <source>
        <dbReference type="WBParaSite" id="nRc.2.0.1.t24990-RA"/>
    </source>
</evidence>
<dbReference type="OMA" id="HWGASND"/>
<dbReference type="GO" id="GO:0004089">
    <property type="term" value="F:carbonate dehydratase activity"/>
    <property type="evidence" value="ECO:0007669"/>
    <property type="project" value="UniProtKB-UniRule"/>
</dbReference>
<evidence type="ECO:0000256" key="5">
    <source>
        <dbReference type="ARBA" id="ARBA00022833"/>
    </source>
</evidence>
<dbReference type="PANTHER" id="PTHR18952:SF141">
    <property type="entry name" value="CARBONIC ANHYDRASE"/>
    <property type="match status" value="1"/>
</dbReference>
<evidence type="ECO:0000256" key="8">
    <source>
        <dbReference type="RuleBase" id="RU367011"/>
    </source>
</evidence>
<dbReference type="InterPro" id="IPR001148">
    <property type="entry name" value="CA_dom"/>
</dbReference>
<evidence type="ECO:0000256" key="3">
    <source>
        <dbReference type="ARBA" id="ARBA00012925"/>
    </source>
</evidence>
<dbReference type="PROSITE" id="PS00162">
    <property type="entry name" value="ALPHA_CA_1"/>
    <property type="match status" value="1"/>
</dbReference>
<evidence type="ECO:0000256" key="1">
    <source>
        <dbReference type="ARBA" id="ARBA00001947"/>
    </source>
</evidence>
<reference evidence="11" key="1">
    <citation type="submission" date="2022-11" db="UniProtKB">
        <authorList>
            <consortium name="WormBaseParasite"/>
        </authorList>
    </citation>
    <scope>IDENTIFICATION</scope>
</reference>
<organism evidence="10 11">
    <name type="scientific">Romanomermis culicivorax</name>
    <name type="common">Nematode worm</name>
    <dbReference type="NCBI Taxonomy" id="13658"/>
    <lineage>
        <taxon>Eukaryota</taxon>
        <taxon>Metazoa</taxon>
        <taxon>Ecdysozoa</taxon>
        <taxon>Nematoda</taxon>
        <taxon>Enoplea</taxon>
        <taxon>Dorylaimia</taxon>
        <taxon>Mermithida</taxon>
        <taxon>Mermithoidea</taxon>
        <taxon>Mermithidae</taxon>
        <taxon>Romanomermis</taxon>
    </lineage>
</organism>
<keyword evidence="4 8" id="KW-0479">Metal-binding</keyword>
<comment type="cofactor">
    <cofactor evidence="1 8">
        <name>Zn(2+)</name>
        <dbReference type="ChEBI" id="CHEBI:29105"/>
    </cofactor>
</comment>
<dbReference type="Gene3D" id="3.10.200.10">
    <property type="entry name" value="Alpha carbonic anhydrase"/>
    <property type="match status" value="1"/>
</dbReference>
<feature type="domain" description="Alpha-carbonic anhydrase" evidence="9">
    <location>
        <begin position="1"/>
        <end position="281"/>
    </location>
</feature>
<accession>A0A915JEP1</accession>
<evidence type="ECO:0000313" key="10">
    <source>
        <dbReference type="Proteomes" id="UP000887565"/>
    </source>
</evidence>
<comment type="similarity">
    <text evidence="2 8">Belongs to the alpha-carbonic anhydrase family.</text>
</comment>
<dbReference type="Pfam" id="PF00194">
    <property type="entry name" value="Carb_anhydrase"/>
    <property type="match status" value="1"/>
</dbReference>